<dbReference type="InterPro" id="IPR027417">
    <property type="entry name" value="P-loop_NTPase"/>
</dbReference>
<dbReference type="SUPFAM" id="SSF52540">
    <property type="entry name" value="P-loop containing nucleoside triphosphate hydrolases"/>
    <property type="match status" value="1"/>
</dbReference>
<evidence type="ECO:0008006" key="2">
    <source>
        <dbReference type="Google" id="ProtNLM"/>
    </source>
</evidence>
<organism evidence="1">
    <name type="scientific">uncultured Aureispira sp</name>
    <dbReference type="NCBI Taxonomy" id="1331704"/>
    <lineage>
        <taxon>Bacteria</taxon>
        <taxon>Pseudomonadati</taxon>
        <taxon>Bacteroidota</taxon>
        <taxon>Saprospiria</taxon>
        <taxon>Saprospirales</taxon>
        <taxon>Saprospiraceae</taxon>
        <taxon>Aureispira</taxon>
        <taxon>environmental samples</taxon>
    </lineage>
</organism>
<dbReference type="Pfam" id="PF13469">
    <property type="entry name" value="Sulfotransfer_3"/>
    <property type="match status" value="1"/>
</dbReference>
<evidence type="ECO:0000313" key="1">
    <source>
        <dbReference type="EMBL" id="CAA6800998.1"/>
    </source>
</evidence>
<proteinExistence type="predicted"/>
<gene>
    <name evidence="1" type="ORF">HELGO_WM30682</name>
</gene>
<name>A0A6S6SDU8_9BACT</name>
<protein>
    <recommendedName>
        <fullName evidence="2">Sulfotransferase</fullName>
    </recommendedName>
</protein>
<accession>A0A6S6SDU8</accession>
<dbReference type="Gene3D" id="3.40.50.300">
    <property type="entry name" value="P-loop containing nucleotide triphosphate hydrolases"/>
    <property type="match status" value="1"/>
</dbReference>
<reference evidence="1" key="1">
    <citation type="submission" date="2020-01" db="EMBL/GenBank/DDBJ databases">
        <authorList>
            <person name="Meier V. D."/>
            <person name="Meier V D."/>
        </authorList>
    </citation>
    <scope>NUCLEOTIDE SEQUENCE</scope>
    <source>
        <strain evidence="1">HLG_WM_MAG_10</strain>
    </source>
</reference>
<dbReference type="InterPro" id="IPR052736">
    <property type="entry name" value="Stf3_sulfotransferase"/>
</dbReference>
<dbReference type="PANTHER" id="PTHR36451">
    <property type="entry name" value="PAPS-DEPENDENT SULFOTRANSFERASE STF3"/>
    <property type="match status" value="1"/>
</dbReference>
<dbReference type="EMBL" id="CACVAQ010000059">
    <property type="protein sequence ID" value="CAA6800998.1"/>
    <property type="molecule type" value="Genomic_DNA"/>
</dbReference>
<dbReference type="PANTHER" id="PTHR36451:SF1">
    <property type="entry name" value="OMEGA-HYDROXY-BETA-DIHYDROMENAQUINONE-9 SULFOTRANSFERASE STF3"/>
    <property type="match status" value="1"/>
</dbReference>
<sequence>MKEKSSIIIERTFAFNTINKVGGALKAIGLNPFSLNADKIIAKSVKKANFKGDLPPQLVEGLRQQVHSINAESTANSFGELAVKSMLERSFYNRLKIEQVLAQNPSIEQQPITRPVFIIGMPRTGTTILHAMMHEDTANRSPLSWECLLPYPVPQPDTFKDNLQLKTVAKEFDQLFKLVPDLKKKHHMEVDSPQECLGINMLDLNSFQTSAQVYIPSYMDWFFNTSDQTETMRFHKRFLQYLQSGGVKGDRWLLKSPVHLMRLKEIFDVYPDACIIMTHRAPSKVVPSASSLIASVRSLYSDHEDLKRTGKEQAALWSAYFNRFLEARKGLDKEAQILDLRFEDFVSDQVGTIQKIYSHFGWDLTETALGKMKNFLAQNPKDKHGVHTYSLEDFGLTEQGINTQFDNYIQFLEKL</sequence>
<dbReference type="AlphaFoldDB" id="A0A6S6SDU8"/>